<protein>
    <recommendedName>
        <fullName evidence="3">Protease stability complex PrcB-like protein</fullName>
    </recommendedName>
</protein>
<dbReference type="EMBL" id="PVYX01000002">
    <property type="protein sequence ID" value="PRX55311.1"/>
    <property type="molecule type" value="Genomic_DNA"/>
</dbReference>
<dbReference type="Proteomes" id="UP000237640">
    <property type="component" value="Unassembled WGS sequence"/>
</dbReference>
<evidence type="ECO:0008006" key="3">
    <source>
        <dbReference type="Google" id="ProtNLM"/>
    </source>
</evidence>
<proteinExistence type="predicted"/>
<name>A0A2T0MCT9_9FLAO</name>
<comment type="caution">
    <text evidence="1">The sequence shown here is derived from an EMBL/GenBank/DDBJ whole genome shotgun (WGS) entry which is preliminary data.</text>
</comment>
<sequence>MRVLIFIAYFIVSLTQTSCKSQKQGIVEEESQNDPRITLVDSDDYSGFYEAETMVIRDMKSLSKFYSQVNKTRKPGLPVPTIDFTKHTVLAICAGEQKPNSKMVLFYGKEEGNRLKINMKVKKSNALNEPEITVISYPFYIYTIPFTDKLIDFQYSE</sequence>
<dbReference type="RefSeq" id="WP_106147073.1">
    <property type="nucleotide sequence ID" value="NZ_PVYX01000002.1"/>
</dbReference>
<reference evidence="1 2" key="1">
    <citation type="submission" date="2018-03" db="EMBL/GenBank/DDBJ databases">
        <title>Genomic Encyclopedia of Archaeal and Bacterial Type Strains, Phase II (KMG-II): from individual species to whole genera.</title>
        <authorList>
            <person name="Goeker M."/>
        </authorList>
    </citation>
    <scope>NUCLEOTIDE SEQUENCE [LARGE SCALE GENOMIC DNA]</scope>
    <source>
        <strain evidence="1 2">DSM 25027</strain>
    </source>
</reference>
<evidence type="ECO:0000313" key="2">
    <source>
        <dbReference type="Proteomes" id="UP000237640"/>
    </source>
</evidence>
<dbReference type="AlphaFoldDB" id="A0A2T0MCT9"/>
<evidence type="ECO:0000313" key="1">
    <source>
        <dbReference type="EMBL" id="PRX55311.1"/>
    </source>
</evidence>
<gene>
    <name evidence="1" type="ORF">CLV81_3720</name>
</gene>
<accession>A0A2T0MCT9</accession>
<dbReference type="OrthoDB" id="1442131at2"/>
<organism evidence="1 2">
    <name type="scientific">Flagellimonas meridianipacifica</name>
    <dbReference type="NCBI Taxonomy" id="1080225"/>
    <lineage>
        <taxon>Bacteria</taxon>
        <taxon>Pseudomonadati</taxon>
        <taxon>Bacteroidota</taxon>
        <taxon>Flavobacteriia</taxon>
        <taxon>Flavobacteriales</taxon>
        <taxon>Flavobacteriaceae</taxon>
        <taxon>Flagellimonas</taxon>
    </lineage>
</organism>
<keyword evidence="2" id="KW-1185">Reference proteome</keyword>